<keyword evidence="1" id="KW-0472">Membrane</keyword>
<organism evidence="2 3">
    <name type="scientific">Desulfosporosinus acididurans</name>
    <dbReference type="NCBI Taxonomy" id="476652"/>
    <lineage>
        <taxon>Bacteria</taxon>
        <taxon>Bacillati</taxon>
        <taxon>Bacillota</taxon>
        <taxon>Clostridia</taxon>
        <taxon>Eubacteriales</taxon>
        <taxon>Desulfitobacteriaceae</taxon>
        <taxon>Desulfosporosinus</taxon>
    </lineage>
</organism>
<dbReference type="AlphaFoldDB" id="A0A0J1FJX8"/>
<evidence type="ECO:0000313" key="3">
    <source>
        <dbReference type="Proteomes" id="UP000036356"/>
    </source>
</evidence>
<feature type="transmembrane region" description="Helical" evidence="1">
    <location>
        <begin position="29"/>
        <end position="49"/>
    </location>
</feature>
<sequence>MPAYFVYPIYTIVIFLLTYSIVPRQEIRYLIRYGIVFGAITDAVMVILFTKMLGLGGYINFGPFAFKGISIFPLIAWAMYYVLYLYLLPRDKPWIYIFPIAAALFSVLFSNILQNLGIFKWNWGTTIIPLIIYLFWHIAVTWIYIRINSKS</sequence>
<dbReference type="EMBL" id="LDZY01000027">
    <property type="protein sequence ID" value="KLU63750.1"/>
    <property type="molecule type" value="Genomic_DNA"/>
</dbReference>
<comment type="caution">
    <text evidence="2">The sequence shown here is derived from an EMBL/GenBank/DDBJ whole genome shotgun (WGS) entry which is preliminary data.</text>
</comment>
<keyword evidence="1" id="KW-1133">Transmembrane helix</keyword>
<evidence type="ECO:0000313" key="2">
    <source>
        <dbReference type="EMBL" id="KLU63750.1"/>
    </source>
</evidence>
<gene>
    <name evidence="2" type="ORF">DEAC_c43180</name>
</gene>
<keyword evidence="3" id="KW-1185">Reference proteome</keyword>
<accession>A0A0J1FJX8</accession>
<reference evidence="2 3" key="1">
    <citation type="submission" date="2015-06" db="EMBL/GenBank/DDBJ databases">
        <title>Draft genome of the moderately acidophilic sulfate reducer Candidatus Desulfosporosinus acididurans strain M1.</title>
        <authorList>
            <person name="Poehlein A."/>
            <person name="Petzsch P."/>
            <person name="Johnson B.D."/>
            <person name="Schloemann M."/>
            <person name="Daniel R."/>
            <person name="Muehling M."/>
        </authorList>
    </citation>
    <scope>NUCLEOTIDE SEQUENCE [LARGE SCALE GENOMIC DNA]</scope>
    <source>
        <strain evidence="2 3">M1</strain>
    </source>
</reference>
<feature type="transmembrane region" description="Helical" evidence="1">
    <location>
        <begin position="126"/>
        <end position="145"/>
    </location>
</feature>
<proteinExistence type="predicted"/>
<feature type="transmembrane region" description="Helical" evidence="1">
    <location>
        <begin position="69"/>
        <end position="87"/>
    </location>
</feature>
<dbReference type="PATRIC" id="fig|476652.3.peg.4578"/>
<protein>
    <submittedName>
        <fullName evidence="2">Uncharacterized protein</fullName>
    </submittedName>
</protein>
<feature type="transmembrane region" description="Helical" evidence="1">
    <location>
        <begin position="94"/>
        <end position="114"/>
    </location>
</feature>
<name>A0A0J1FJX8_9FIRM</name>
<feature type="transmembrane region" description="Helical" evidence="1">
    <location>
        <begin position="6"/>
        <end position="22"/>
    </location>
</feature>
<keyword evidence="1" id="KW-0812">Transmembrane</keyword>
<dbReference type="Proteomes" id="UP000036356">
    <property type="component" value="Unassembled WGS sequence"/>
</dbReference>
<evidence type="ECO:0000256" key="1">
    <source>
        <dbReference type="SAM" id="Phobius"/>
    </source>
</evidence>